<accession>A0ABV5FTJ1</accession>
<dbReference type="EMBL" id="JBHMFI010000001">
    <property type="protein sequence ID" value="MFB9070007.1"/>
    <property type="molecule type" value="Genomic_DNA"/>
</dbReference>
<comment type="caution">
    <text evidence="1">The sequence shown here is derived from an EMBL/GenBank/DDBJ whole genome shotgun (WGS) entry which is preliminary data.</text>
</comment>
<organism evidence="1 2">
    <name type="scientific">Citricoccus parietis</name>
    <dbReference type="NCBI Taxonomy" id="592307"/>
    <lineage>
        <taxon>Bacteria</taxon>
        <taxon>Bacillati</taxon>
        <taxon>Actinomycetota</taxon>
        <taxon>Actinomycetes</taxon>
        <taxon>Micrococcales</taxon>
        <taxon>Micrococcaceae</taxon>
        <taxon>Citricoccus</taxon>
    </lineage>
</organism>
<sequence>MVIQPWMADSTSPVGSGARMATMATAAMRISEGQKTAGAMVPAPTRTPCRLSFSVISSSESFSWIRAEGGTCSRPSSETGAVVVDVGGSSAGIVGSWSELDMIASLGQTMDSVAGSGTVVRVVGSQPPFRKGMD</sequence>
<evidence type="ECO:0000313" key="2">
    <source>
        <dbReference type="Proteomes" id="UP001589575"/>
    </source>
</evidence>
<protein>
    <submittedName>
        <fullName evidence="1">Uncharacterized protein</fullName>
    </submittedName>
</protein>
<keyword evidence="2" id="KW-1185">Reference proteome</keyword>
<reference evidence="1 2" key="1">
    <citation type="submission" date="2024-09" db="EMBL/GenBank/DDBJ databases">
        <authorList>
            <person name="Sun Q."/>
            <person name="Mori K."/>
        </authorList>
    </citation>
    <scope>NUCLEOTIDE SEQUENCE [LARGE SCALE GENOMIC DNA]</scope>
    <source>
        <strain evidence="1 2">CCM 7609</strain>
    </source>
</reference>
<name>A0ABV5FTJ1_9MICC</name>
<proteinExistence type="predicted"/>
<evidence type="ECO:0000313" key="1">
    <source>
        <dbReference type="EMBL" id="MFB9070007.1"/>
    </source>
</evidence>
<gene>
    <name evidence="1" type="ORF">ACFFX0_01865</name>
</gene>
<dbReference type="Proteomes" id="UP001589575">
    <property type="component" value="Unassembled WGS sequence"/>
</dbReference>